<feature type="signal peptide" evidence="1">
    <location>
        <begin position="1"/>
        <end position="20"/>
    </location>
</feature>
<keyword evidence="3" id="KW-1185">Reference proteome</keyword>
<organism evidence="2 3">
    <name type="scientific">Hyphodiscus hymeniophilus</name>
    <dbReference type="NCBI Taxonomy" id="353542"/>
    <lineage>
        <taxon>Eukaryota</taxon>
        <taxon>Fungi</taxon>
        <taxon>Dikarya</taxon>
        <taxon>Ascomycota</taxon>
        <taxon>Pezizomycotina</taxon>
        <taxon>Leotiomycetes</taxon>
        <taxon>Helotiales</taxon>
        <taxon>Hyphodiscaceae</taxon>
        <taxon>Hyphodiscus</taxon>
    </lineage>
</organism>
<reference evidence="2" key="1">
    <citation type="submission" date="2019-07" db="EMBL/GenBank/DDBJ databases">
        <title>Hyphodiscus hymeniophilus genome sequencing and assembly.</title>
        <authorList>
            <person name="Kramer G."/>
            <person name="Nodwell J."/>
        </authorList>
    </citation>
    <scope>NUCLEOTIDE SEQUENCE</scope>
    <source>
        <strain evidence="2">ATCC 34498</strain>
    </source>
</reference>
<gene>
    <name evidence="2" type="ORF">D0Z07_4288</name>
</gene>
<feature type="chain" id="PRO_5040269120" evidence="1">
    <location>
        <begin position="21"/>
        <end position="149"/>
    </location>
</feature>
<dbReference type="EMBL" id="VNKQ01000008">
    <property type="protein sequence ID" value="KAG0649231.1"/>
    <property type="molecule type" value="Genomic_DNA"/>
</dbReference>
<evidence type="ECO:0000256" key="1">
    <source>
        <dbReference type="SAM" id="SignalP"/>
    </source>
</evidence>
<protein>
    <submittedName>
        <fullName evidence="2">Uncharacterized protein</fullName>
    </submittedName>
</protein>
<dbReference type="Proteomes" id="UP000785200">
    <property type="component" value="Unassembled WGS sequence"/>
</dbReference>
<comment type="caution">
    <text evidence="2">The sequence shown here is derived from an EMBL/GenBank/DDBJ whole genome shotgun (WGS) entry which is preliminary data.</text>
</comment>
<proteinExistence type="predicted"/>
<accession>A0A9P7AXK7</accession>
<name>A0A9P7AXK7_9HELO</name>
<sequence length="149" mass="15924">MQPTNLFIFLSALRATTALALPQKRAQPGPGPWYINNYNPGCGTSPAGCEYSFNVSYAPAYGSLEPALCTSCLGSNIQGGYKPCVDTSVSFNEVCRFQVPGFMNDTLFLQHVYTADGATYTVTGNVTVTDFERVGQSFVVVPSVITAIA</sequence>
<keyword evidence="1" id="KW-0732">Signal</keyword>
<evidence type="ECO:0000313" key="3">
    <source>
        <dbReference type="Proteomes" id="UP000785200"/>
    </source>
</evidence>
<dbReference type="AlphaFoldDB" id="A0A9P7AXK7"/>
<evidence type="ECO:0000313" key="2">
    <source>
        <dbReference type="EMBL" id="KAG0649231.1"/>
    </source>
</evidence>
<dbReference type="OrthoDB" id="3490397at2759"/>